<dbReference type="Gene3D" id="1.10.10.10">
    <property type="entry name" value="Winged helix-like DNA-binding domain superfamily/Winged helix DNA-binding domain"/>
    <property type="match status" value="1"/>
</dbReference>
<evidence type="ECO:0000256" key="9">
    <source>
        <dbReference type="SAM" id="MobiDB-lite"/>
    </source>
</evidence>
<evidence type="ECO:0000256" key="1">
    <source>
        <dbReference type="ARBA" id="ARBA00001686"/>
    </source>
</evidence>
<dbReference type="PROSITE" id="PS50186">
    <property type="entry name" value="DEP"/>
    <property type="match status" value="1"/>
</dbReference>
<dbReference type="Gene3D" id="3.30.1010.10">
    <property type="entry name" value="Phosphatidylinositol 3-kinase Catalytic Subunit, Chain A, domain 4"/>
    <property type="match status" value="1"/>
</dbReference>
<protein>
    <recommendedName>
        <fullName evidence="2">1-phosphatidylinositol 4-kinase</fullName>
        <ecNumber evidence="2">2.7.1.67</ecNumber>
    </recommendedName>
</protein>
<dbReference type="InterPro" id="IPR036390">
    <property type="entry name" value="WH_DNA-bd_sf"/>
</dbReference>
<dbReference type="PANTHER" id="PTHR10048:SF22">
    <property type="entry name" value="PHOSPHATIDYLINOSITOL 4-KINASE BETA"/>
    <property type="match status" value="1"/>
</dbReference>
<dbReference type="FunFam" id="1.10.1070.11:FF:000016">
    <property type="entry name" value="PIK1p Phosphatidylinositol 4-kinase"/>
    <property type="match status" value="1"/>
</dbReference>
<dbReference type="SMART" id="SM00146">
    <property type="entry name" value="PI3Kc"/>
    <property type="match status" value="1"/>
</dbReference>
<name>A0ABD3FIR7_9STRA</name>
<keyword evidence="6" id="KW-0418">Kinase</keyword>
<comment type="catalytic activity">
    <reaction evidence="1">
        <text>a 1,2-diacyl-sn-glycero-3-phospho-(1D-myo-inositol) + ATP = a 1,2-diacyl-sn-glycero-3-phospho-(1D-myo-inositol 4-phosphate) + ADP + H(+)</text>
        <dbReference type="Rhea" id="RHEA:19877"/>
        <dbReference type="ChEBI" id="CHEBI:15378"/>
        <dbReference type="ChEBI" id="CHEBI:30616"/>
        <dbReference type="ChEBI" id="CHEBI:57880"/>
        <dbReference type="ChEBI" id="CHEBI:58178"/>
        <dbReference type="ChEBI" id="CHEBI:456216"/>
        <dbReference type="EC" id="2.7.1.67"/>
    </reaction>
</comment>
<dbReference type="Gene3D" id="1.10.1070.11">
    <property type="entry name" value="Phosphatidylinositol 3-/4-kinase, catalytic domain"/>
    <property type="match status" value="1"/>
</dbReference>
<feature type="domain" description="PI3K/PI4K catalytic" evidence="13">
    <location>
        <begin position="1106"/>
        <end position="1377"/>
    </location>
</feature>
<dbReference type="PROSITE" id="PS50003">
    <property type="entry name" value="PH_DOMAIN"/>
    <property type="match status" value="1"/>
</dbReference>
<dbReference type="InterPro" id="IPR017455">
    <property type="entry name" value="Znf_FYVE-rel"/>
</dbReference>
<dbReference type="InterPro" id="IPR011009">
    <property type="entry name" value="Kinase-like_dom_sf"/>
</dbReference>
<feature type="region of interest" description="Disordered" evidence="9">
    <location>
        <begin position="992"/>
        <end position="1020"/>
    </location>
</feature>
<evidence type="ECO:0000256" key="5">
    <source>
        <dbReference type="ARBA" id="ARBA00022771"/>
    </source>
</evidence>
<dbReference type="Pfam" id="PF00454">
    <property type="entry name" value="PI3_PI4_kinase"/>
    <property type="match status" value="1"/>
</dbReference>
<dbReference type="InterPro" id="IPR000403">
    <property type="entry name" value="PI3/4_kinase_cat_dom"/>
</dbReference>
<proteinExistence type="predicted"/>
<dbReference type="PANTHER" id="PTHR10048">
    <property type="entry name" value="PHOSPHATIDYLINOSITOL KINASE"/>
    <property type="match status" value="1"/>
</dbReference>
<dbReference type="Proteomes" id="UP001632037">
    <property type="component" value="Unassembled WGS sequence"/>
</dbReference>
<feature type="region of interest" description="Disordered" evidence="9">
    <location>
        <begin position="937"/>
        <end position="958"/>
    </location>
</feature>
<feature type="region of interest" description="Disordered" evidence="9">
    <location>
        <begin position="704"/>
        <end position="780"/>
    </location>
</feature>
<dbReference type="InterPro" id="IPR013083">
    <property type="entry name" value="Znf_RING/FYVE/PHD"/>
</dbReference>
<dbReference type="InterPro" id="IPR018936">
    <property type="entry name" value="PI3/4_kinase_CS"/>
</dbReference>
<keyword evidence="4" id="KW-0479">Metal-binding</keyword>
<dbReference type="InterPro" id="IPR057754">
    <property type="entry name" value="PI4-kinase_beta/PIK1_cat"/>
</dbReference>
<dbReference type="PROSITE" id="PS00915">
    <property type="entry name" value="PI3_4_KINASE_1"/>
    <property type="match status" value="1"/>
</dbReference>
<accession>A0ABD3FIR7</accession>
<evidence type="ECO:0000256" key="6">
    <source>
        <dbReference type="ARBA" id="ARBA00022777"/>
    </source>
</evidence>
<dbReference type="PROSITE" id="PS50178">
    <property type="entry name" value="ZF_FYVE"/>
    <property type="match status" value="1"/>
</dbReference>
<sequence>MTEEAEESPRTPVPASEECEGSRSADDTATNDNLLSPAGAGSAPPSTRAADTEHRSSVQSNGPPMSESAVSSSSLELLGPLGVERDGLGVKGYLSMRDEGVTYHRMKRFYCRCVGVNFSRFASRDAASAMISALFSAEVQKVEAWDGKGLWHTYRHSFKLSFTSGVVFNVDADSEEDKRQWIEYIETVLKGTEVAVEKWSAHVSVSPDIMELTPGGLTFAEKKYSPPKFKNDVTCCHPGCHVRFDSTGKRQHHCRNCGGSVCSDHSSRFAMLRHLYINHAVRLCMGCFRVQRFVLWLGMLLQRLSIAQTEEQGVQRPTLSKADEEEVEALFAIFGDDSFGISDVIQVLHLHRHGCDEAYAYAVNKLLELSASNLADFEFFLPQIFHMWLTVDWTNNNIKAALLFRVICYATQLHIRLATAIYWLTRAAIDDSCGWGFGQSELYVPDFLYRKMSMCKLLMVNVEMQISHGDWSFEADKDLPASPEQNAIIRCLFDRLLILVHTDTKATIPLGAICDAVSGCSIPQAFLLPSDALPEDSHRDDGEERRVFTTQVQFIQELCAMTERLRFCAPPERKKALRRELQELELPEGAFCPLGSCERPLQRLLTIAKEEGTVFTTRARAPTLIFFEVAGLTTVSEKSAWLHRGRSLTFSIQHDKTSDTDEVIDVNGLEVLVRASEVEVAKNAIEMATSSEIAQVIAMDTFSGVEDEQESRDPTDELDALKNSGDVESSNSDEDDSEKEELRDRVSSDPPPSLVALAQAVKGKKKKRSRRGRSGSLMNSTTKSLDSIIASCADTIKIRRKRSISEGSGFSGLERSQNNNLGALPSEVENFTDDQLISMAQNMEISMLESNPSGHGTFTGKQVVEWMTQNEIVSDKAHALWLGSELLRCGALEKTSLSSNSFSGFAANDETSYQLKGESSTIFQSPERRHTVQYDAPPVIDQSPRPTGGSLSEFTDREQSLTRTSSRIMLKPQEKKVDISDLADAVDANLSGAVTESAPSSTSKASRPLQECLTGSSDDRRSIASNVHGGSFILKFEPEVAIAAMNSVEQAMQQYVLPQEGLTNTAQLGEDLHILREQLSIVYEYVIDKRKRLHVAVESAFGESFEEKKERLRETSSHIATSEAKDWDCVAFIVKSNDDLRQEVLCQQIIRQLQDIFQSADLPLRLLPYEIIATSASTGMIEYVKNAVSLDALKKRSNYTTLADHFLKTYGEVDSAAYKTAMTNFVRSMAAYSLACYFLQIKDRHNGNIMIDSDGHVVHIDFGFILGIAPGGRFSLETAPFKLTGEMVDAMGGTQSDYFKAYVIFLIQGFLALQQHADTILMMIAIMAQESSCPCFLSQNPRDILSATKQLFRLDYNQNEVIKHVISLVRRSHNSYRTRQYDVFQRMTNGILP</sequence>
<evidence type="ECO:0000313" key="14">
    <source>
        <dbReference type="EMBL" id="KAL3666658.1"/>
    </source>
</evidence>
<evidence type="ECO:0000256" key="4">
    <source>
        <dbReference type="ARBA" id="ARBA00022723"/>
    </source>
</evidence>
<dbReference type="InterPro" id="IPR011993">
    <property type="entry name" value="PH-like_dom_sf"/>
</dbReference>
<keyword evidence="7" id="KW-0862">Zinc</keyword>
<dbReference type="InterPro" id="IPR015433">
    <property type="entry name" value="PI3/4_kinase"/>
</dbReference>
<dbReference type="InterPro" id="IPR036940">
    <property type="entry name" value="PI3/4_kinase_cat_sf"/>
</dbReference>
<dbReference type="InterPro" id="IPR000306">
    <property type="entry name" value="Znf_FYVE"/>
</dbReference>
<dbReference type="InterPro" id="IPR001849">
    <property type="entry name" value="PH_domain"/>
</dbReference>
<dbReference type="SMART" id="SM00064">
    <property type="entry name" value="FYVE"/>
    <property type="match status" value="1"/>
</dbReference>
<comment type="caution">
    <text evidence="14">The sequence shown here is derived from an EMBL/GenBank/DDBJ whole genome shotgun (WGS) entry which is preliminary data.</text>
</comment>
<dbReference type="EMBL" id="JBIMZQ010000016">
    <property type="protein sequence ID" value="KAL3666658.1"/>
    <property type="molecule type" value="Genomic_DNA"/>
</dbReference>
<dbReference type="Pfam" id="PF01363">
    <property type="entry name" value="FYVE"/>
    <property type="match status" value="1"/>
</dbReference>
<evidence type="ECO:0000259" key="10">
    <source>
        <dbReference type="PROSITE" id="PS50003"/>
    </source>
</evidence>
<evidence type="ECO:0000256" key="3">
    <source>
        <dbReference type="ARBA" id="ARBA00022679"/>
    </source>
</evidence>
<dbReference type="Gene3D" id="3.30.40.10">
    <property type="entry name" value="Zinc/RING finger domain, C3HC4 (zinc finger)"/>
    <property type="match status" value="1"/>
</dbReference>
<keyword evidence="15" id="KW-1185">Reference proteome</keyword>
<evidence type="ECO:0000313" key="15">
    <source>
        <dbReference type="Proteomes" id="UP001632037"/>
    </source>
</evidence>
<feature type="compositionally biased region" description="Polar residues" evidence="9">
    <location>
        <begin position="992"/>
        <end position="1005"/>
    </location>
</feature>
<evidence type="ECO:0000256" key="8">
    <source>
        <dbReference type="PROSITE-ProRule" id="PRU00091"/>
    </source>
</evidence>
<gene>
    <name evidence="14" type="ORF">V7S43_008287</name>
</gene>
<dbReference type="InterPro" id="IPR036388">
    <property type="entry name" value="WH-like_DNA-bd_sf"/>
</dbReference>
<dbReference type="GO" id="GO:0004430">
    <property type="term" value="F:1-phosphatidylinositol 4-kinase activity"/>
    <property type="evidence" value="ECO:0007669"/>
    <property type="project" value="UniProtKB-EC"/>
</dbReference>
<dbReference type="CDD" id="cd15760">
    <property type="entry name" value="FYVE_scVPS27p_like"/>
    <property type="match status" value="1"/>
</dbReference>
<evidence type="ECO:0000259" key="11">
    <source>
        <dbReference type="PROSITE" id="PS50178"/>
    </source>
</evidence>
<feature type="domain" description="PH" evidence="10">
    <location>
        <begin position="155"/>
        <end position="190"/>
    </location>
</feature>
<evidence type="ECO:0000256" key="2">
    <source>
        <dbReference type="ARBA" id="ARBA00012169"/>
    </source>
</evidence>
<dbReference type="InterPro" id="IPR011011">
    <property type="entry name" value="Znf_FYVE_PHD"/>
</dbReference>
<feature type="compositionally biased region" description="Basic residues" evidence="9">
    <location>
        <begin position="762"/>
        <end position="773"/>
    </location>
</feature>
<reference evidence="14 15" key="1">
    <citation type="submission" date="2024-09" db="EMBL/GenBank/DDBJ databases">
        <title>Genome sequencing and assembly of Phytophthora oleae, isolate VK10A, causative agent of rot of olive drupes.</title>
        <authorList>
            <person name="Conti Taguali S."/>
            <person name="Riolo M."/>
            <person name="La Spada F."/>
            <person name="Cacciola S.O."/>
            <person name="Dionisio G."/>
        </authorList>
    </citation>
    <scope>NUCLEOTIDE SEQUENCE [LARGE SCALE GENOMIC DNA]</scope>
    <source>
        <strain evidence="14 15">VK10A</strain>
    </source>
</reference>
<dbReference type="SUPFAM" id="SSF46785">
    <property type="entry name" value="Winged helix' DNA-binding domain"/>
    <property type="match status" value="1"/>
</dbReference>
<dbReference type="CDD" id="cd05168">
    <property type="entry name" value="PI4Kc_III_beta"/>
    <property type="match status" value="1"/>
</dbReference>
<feature type="domain" description="DEP" evidence="12">
    <location>
        <begin position="857"/>
        <end position="917"/>
    </location>
</feature>
<dbReference type="SUPFAM" id="SSF56112">
    <property type="entry name" value="Protein kinase-like (PK-like)"/>
    <property type="match status" value="1"/>
</dbReference>
<dbReference type="GO" id="GO:0008270">
    <property type="term" value="F:zinc ion binding"/>
    <property type="evidence" value="ECO:0007669"/>
    <property type="project" value="UniProtKB-KW"/>
</dbReference>
<dbReference type="Gene3D" id="2.30.29.30">
    <property type="entry name" value="Pleckstrin-homology domain (PH domain)/Phosphotyrosine-binding domain (PTB)"/>
    <property type="match status" value="1"/>
</dbReference>
<feature type="region of interest" description="Disordered" evidence="9">
    <location>
        <begin position="1"/>
        <end position="73"/>
    </location>
</feature>
<dbReference type="CDD" id="cd04371">
    <property type="entry name" value="DEP"/>
    <property type="match status" value="1"/>
</dbReference>
<keyword evidence="3" id="KW-0808">Transferase</keyword>
<evidence type="ECO:0000259" key="13">
    <source>
        <dbReference type="PROSITE" id="PS50290"/>
    </source>
</evidence>
<dbReference type="SUPFAM" id="SSF50729">
    <property type="entry name" value="PH domain-like"/>
    <property type="match status" value="1"/>
</dbReference>
<evidence type="ECO:0000256" key="7">
    <source>
        <dbReference type="ARBA" id="ARBA00022833"/>
    </source>
</evidence>
<evidence type="ECO:0000259" key="12">
    <source>
        <dbReference type="PROSITE" id="PS50186"/>
    </source>
</evidence>
<organism evidence="14 15">
    <name type="scientific">Phytophthora oleae</name>
    <dbReference type="NCBI Taxonomy" id="2107226"/>
    <lineage>
        <taxon>Eukaryota</taxon>
        <taxon>Sar</taxon>
        <taxon>Stramenopiles</taxon>
        <taxon>Oomycota</taxon>
        <taxon>Peronosporomycetes</taxon>
        <taxon>Peronosporales</taxon>
        <taxon>Peronosporaceae</taxon>
        <taxon>Phytophthora</taxon>
    </lineage>
</organism>
<keyword evidence="5 8" id="KW-0863">Zinc-finger</keyword>
<feature type="domain" description="FYVE-type" evidence="11">
    <location>
        <begin position="240"/>
        <end position="292"/>
    </location>
</feature>
<dbReference type="EC" id="2.7.1.67" evidence="2"/>
<dbReference type="PROSITE" id="PS50290">
    <property type="entry name" value="PI3_4_KINASE_3"/>
    <property type="match status" value="1"/>
</dbReference>
<dbReference type="InterPro" id="IPR000591">
    <property type="entry name" value="DEP_dom"/>
</dbReference>
<dbReference type="SUPFAM" id="SSF57903">
    <property type="entry name" value="FYVE/PHD zinc finger"/>
    <property type="match status" value="1"/>
</dbReference>